<dbReference type="Pfam" id="PF00583">
    <property type="entry name" value="Acetyltransf_1"/>
    <property type="match status" value="1"/>
</dbReference>
<dbReference type="Gene3D" id="3.40.630.30">
    <property type="match status" value="1"/>
</dbReference>
<gene>
    <name evidence="2" type="ORF">SAMN06264365_13141</name>
</gene>
<organism evidence="2 3">
    <name type="scientific">Actinoplanes regularis</name>
    <dbReference type="NCBI Taxonomy" id="52697"/>
    <lineage>
        <taxon>Bacteria</taxon>
        <taxon>Bacillati</taxon>
        <taxon>Actinomycetota</taxon>
        <taxon>Actinomycetes</taxon>
        <taxon>Micromonosporales</taxon>
        <taxon>Micromonosporaceae</taxon>
        <taxon>Actinoplanes</taxon>
    </lineage>
</organism>
<evidence type="ECO:0000313" key="2">
    <source>
        <dbReference type="EMBL" id="SNS97835.1"/>
    </source>
</evidence>
<evidence type="ECO:0000259" key="1">
    <source>
        <dbReference type="PROSITE" id="PS51186"/>
    </source>
</evidence>
<dbReference type="CDD" id="cd04301">
    <property type="entry name" value="NAT_SF"/>
    <property type="match status" value="1"/>
</dbReference>
<proteinExistence type="predicted"/>
<feature type="domain" description="N-acetyltransferase" evidence="1">
    <location>
        <begin position="9"/>
        <end position="181"/>
    </location>
</feature>
<dbReference type="InterPro" id="IPR016181">
    <property type="entry name" value="Acyl_CoA_acyltransferase"/>
</dbReference>
<accession>A0A239IWB9</accession>
<dbReference type="SUPFAM" id="SSF55729">
    <property type="entry name" value="Acyl-CoA N-acyltransferases (Nat)"/>
    <property type="match status" value="1"/>
</dbReference>
<sequence length="186" mass="21442">MDVRADDRLTLRHSGPDEALQMREQLVPIYAETHVHLLDQPWYSPDDWWSRLAEIYSKTRDFDLVTAWTGDHCVGYAFGSPRDDEDLWPQIHAVFPDLMPTGPVYIFREFAVTPAHQRRGHGAAIHDELMRDRPEQAAHLLVRDDNTPALAAYRRWGWVTAGSKRPFPDSPTFAAMALNLRIRSRP</sequence>
<dbReference type="Proteomes" id="UP000198415">
    <property type="component" value="Unassembled WGS sequence"/>
</dbReference>
<dbReference type="GO" id="GO:0016747">
    <property type="term" value="F:acyltransferase activity, transferring groups other than amino-acyl groups"/>
    <property type="evidence" value="ECO:0007669"/>
    <property type="project" value="InterPro"/>
</dbReference>
<keyword evidence="2" id="KW-0689">Ribosomal protein</keyword>
<dbReference type="GO" id="GO:0005840">
    <property type="term" value="C:ribosome"/>
    <property type="evidence" value="ECO:0007669"/>
    <property type="project" value="UniProtKB-KW"/>
</dbReference>
<dbReference type="PROSITE" id="PS51186">
    <property type="entry name" value="GNAT"/>
    <property type="match status" value="1"/>
</dbReference>
<dbReference type="OrthoDB" id="4536199at2"/>
<dbReference type="AlphaFoldDB" id="A0A239IWB9"/>
<dbReference type="EMBL" id="FZNR01000031">
    <property type="protein sequence ID" value="SNS97835.1"/>
    <property type="molecule type" value="Genomic_DNA"/>
</dbReference>
<protein>
    <submittedName>
        <fullName evidence="2">Ribosomal protein S18 acetylase RimI</fullName>
    </submittedName>
</protein>
<keyword evidence="3" id="KW-1185">Reference proteome</keyword>
<reference evidence="2 3" key="1">
    <citation type="submission" date="2017-06" db="EMBL/GenBank/DDBJ databases">
        <authorList>
            <person name="Kim H.J."/>
            <person name="Triplett B.A."/>
        </authorList>
    </citation>
    <scope>NUCLEOTIDE SEQUENCE [LARGE SCALE GENOMIC DNA]</scope>
    <source>
        <strain evidence="2 3">DSM 43151</strain>
    </source>
</reference>
<dbReference type="RefSeq" id="WP_089298720.1">
    <property type="nucleotide sequence ID" value="NZ_BOMU01000113.1"/>
</dbReference>
<name>A0A239IWB9_9ACTN</name>
<dbReference type="InterPro" id="IPR000182">
    <property type="entry name" value="GNAT_dom"/>
</dbReference>
<keyword evidence="2" id="KW-0687">Ribonucleoprotein</keyword>
<evidence type="ECO:0000313" key="3">
    <source>
        <dbReference type="Proteomes" id="UP000198415"/>
    </source>
</evidence>